<dbReference type="GO" id="GO:0003677">
    <property type="term" value="F:DNA binding"/>
    <property type="evidence" value="ECO:0007669"/>
    <property type="project" value="UniProtKB-KW"/>
</dbReference>
<keyword evidence="4" id="KW-1185">Reference proteome</keyword>
<comment type="caution">
    <text evidence="3">The sequence shown here is derived from an EMBL/GenBank/DDBJ whole genome shotgun (WGS) entry which is preliminary data.</text>
</comment>
<dbReference type="AlphaFoldDB" id="A0A229NTI7"/>
<evidence type="ECO:0000256" key="1">
    <source>
        <dbReference type="ARBA" id="ARBA00023125"/>
    </source>
</evidence>
<dbReference type="PRINTS" id="PR00598">
    <property type="entry name" value="HTHMARR"/>
</dbReference>
<dbReference type="SMART" id="SM00347">
    <property type="entry name" value="HTH_MARR"/>
    <property type="match status" value="1"/>
</dbReference>
<dbReference type="PANTHER" id="PTHR33164:SF67">
    <property type="entry name" value="TRANSCRIPTIONAL REGULATOR, MARR FAMILY"/>
    <property type="match status" value="1"/>
</dbReference>
<protein>
    <submittedName>
        <fullName evidence="3">MarR family transcriptional regulator</fullName>
    </submittedName>
</protein>
<organism evidence="3 4">
    <name type="scientific">Paenibacillus herberti</name>
    <dbReference type="NCBI Taxonomy" id="1619309"/>
    <lineage>
        <taxon>Bacteria</taxon>
        <taxon>Bacillati</taxon>
        <taxon>Bacillota</taxon>
        <taxon>Bacilli</taxon>
        <taxon>Bacillales</taxon>
        <taxon>Paenibacillaceae</taxon>
        <taxon>Paenibacillus</taxon>
    </lineage>
</organism>
<dbReference type="EMBL" id="NMUQ01000004">
    <property type="protein sequence ID" value="OXM13223.1"/>
    <property type="molecule type" value="Genomic_DNA"/>
</dbReference>
<proteinExistence type="predicted"/>
<dbReference type="InterPro" id="IPR036390">
    <property type="entry name" value="WH_DNA-bd_sf"/>
</dbReference>
<dbReference type="InterPro" id="IPR000835">
    <property type="entry name" value="HTH_MarR-typ"/>
</dbReference>
<feature type="domain" description="HTH marR-type" evidence="2">
    <location>
        <begin position="1"/>
        <end position="144"/>
    </location>
</feature>
<dbReference type="GO" id="GO:0006950">
    <property type="term" value="P:response to stress"/>
    <property type="evidence" value="ECO:0007669"/>
    <property type="project" value="TreeGrafter"/>
</dbReference>
<dbReference type="GO" id="GO:0003700">
    <property type="term" value="F:DNA-binding transcription factor activity"/>
    <property type="evidence" value="ECO:0007669"/>
    <property type="project" value="InterPro"/>
</dbReference>
<dbReference type="RefSeq" id="WP_089526952.1">
    <property type="nucleotide sequence ID" value="NZ_NMUQ01000004.1"/>
</dbReference>
<dbReference type="InterPro" id="IPR036388">
    <property type="entry name" value="WH-like_DNA-bd_sf"/>
</dbReference>
<dbReference type="SUPFAM" id="SSF46785">
    <property type="entry name" value="Winged helix' DNA-binding domain"/>
    <property type="match status" value="1"/>
</dbReference>
<evidence type="ECO:0000313" key="3">
    <source>
        <dbReference type="EMBL" id="OXM13223.1"/>
    </source>
</evidence>
<keyword evidence="1" id="KW-0238">DNA-binding</keyword>
<dbReference type="Gene3D" id="1.10.10.10">
    <property type="entry name" value="Winged helix-like DNA-binding domain superfamily/Winged helix DNA-binding domain"/>
    <property type="match status" value="1"/>
</dbReference>
<sequence length="144" mass="16347">MDNAQLKPIIERYEAASFSVTRRFNALVQDKLPADMTREQVSMIRYLSLNVVSTSSELAQAFCVGKSSITSIITKLVDKNLIYRKPDQQDRRVTHLVLTEEGKRVAEEFGQLISDTIGHYISDFSDEDAIQFIETFEALAARLK</sequence>
<name>A0A229NTI7_9BACL</name>
<dbReference type="Pfam" id="PF01047">
    <property type="entry name" value="MarR"/>
    <property type="match status" value="1"/>
</dbReference>
<dbReference type="Proteomes" id="UP000215145">
    <property type="component" value="Unassembled WGS sequence"/>
</dbReference>
<evidence type="ECO:0000313" key="4">
    <source>
        <dbReference type="Proteomes" id="UP000215145"/>
    </source>
</evidence>
<evidence type="ECO:0000259" key="2">
    <source>
        <dbReference type="PROSITE" id="PS50995"/>
    </source>
</evidence>
<accession>A0A229NTI7</accession>
<dbReference type="PROSITE" id="PS50995">
    <property type="entry name" value="HTH_MARR_2"/>
    <property type="match status" value="1"/>
</dbReference>
<dbReference type="PANTHER" id="PTHR33164">
    <property type="entry name" value="TRANSCRIPTIONAL REGULATOR, MARR FAMILY"/>
    <property type="match status" value="1"/>
</dbReference>
<dbReference type="OrthoDB" id="3254893at2"/>
<gene>
    <name evidence="3" type="ORF">CGZ75_24000</name>
</gene>
<dbReference type="InterPro" id="IPR039422">
    <property type="entry name" value="MarR/SlyA-like"/>
</dbReference>
<reference evidence="3 4" key="1">
    <citation type="submission" date="2017-07" db="EMBL/GenBank/DDBJ databases">
        <title>Paenibacillus herberti R33 genome sequencing and assembly.</title>
        <authorList>
            <person name="Su W."/>
        </authorList>
    </citation>
    <scope>NUCLEOTIDE SEQUENCE [LARGE SCALE GENOMIC DNA]</scope>
    <source>
        <strain evidence="3 4">R33</strain>
    </source>
</reference>